<gene>
    <name evidence="1" type="ORF">KIH39_20865</name>
</gene>
<dbReference type="Proteomes" id="UP000676194">
    <property type="component" value="Chromosome"/>
</dbReference>
<keyword evidence="2" id="KW-1185">Reference proteome</keyword>
<organism evidence="1 2">
    <name type="scientific">Telmatocola sphagniphila</name>
    <dbReference type="NCBI Taxonomy" id="1123043"/>
    <lineage>
        <taxon>Bacteria</taxon>
        <taxon>Pseudomonadati</taxon>
        <taxon>Planctomycetota</taxon>
        <taxon>Planctomycetia</taxon>
        <taxon>Gemmatales</taxon>
        <taxon>Gemmataceae</taxon>
    </lineage>
</organism>
<evidence type="ECO:0000313" key="2">
    <source>
        <dbReference type="Proteomes" id="UP000676194"/>
    </source>
</evidence>
<dbReference type="KEGG" id="tsph:KIH39_20865"/>
<sequence length="485" mass="56480">MKIPLPKNRSLRWGLFFSLLCFGFYLSLALYRWKIGRDSARELQEIVERLNREDPGWDWESFVNRPWTIPDDKNSFTILKQIFIAPKFKILEIDPNIHDWRILPEKMPPEVCEWVSTYLNDRREAVELCRKLVDYPEGRHRIQYSEDIISTLLPTVQDTRVVASLLQWDIRMQSQLGNFDTCVQDLRAMRNAARSFGDEGFLIAALVRIAIDTIFCQSLQEMLSQGETTEAQLALLQKELAEELADEFPYRSLRCERAIMFYMVKYFGENLGLNKQSLRVLNGLAGPSPNEPNQFQSALLTFRYPPYAKADQAYALKMMTAYMEAYRLPLEQRNQKFEELDESFKVSRGMFQAKTLLTNLLFPSVSKIYQRSEPRRKALLRCTLLSIASERFRLANKRWPKSLEELVPKFIEKIDVDPYTETPLKFLTLRDGIVIYSVGEDRLDDGGAVLPNQNPNFERGQYAQGSNGLSKDIGFRLWNTEKRGR</sequence>
<evidence type="ECO:0000313" key="1">
    <source>
        <dbReference type="EMBL" id="QVL31274.1"/>
    </source>
</evidence>
<dbReference type="AlphaFoldDB" id="A0A8E6B4H3"/>
<reference evidence="1" key="1">
    <citation type="submission" date="2021-05" db="EMBL/GenBank/DDBJ databases">
        <title>Complete genome sequence of the cellulolytic planctomycete Telmatocola sphagniphila SP2T and characterization of the first cellulase from planctomycetes.</title>
        <authorList>
            <person name="Rakitin A.L."/>
            <person name="Beletsky A.V."/>
            <person name="Naumoff D.G."/>
            <person name="Kulichevskaya I.S."/>
            <person name="Mardanov A.V."/>
            <person name="Ravin N.V."/>
            <person name="Dedysh S.N."/>
        </authorList>
    </citation>
    <scope>NUCLEOTIDE SEQUENCE</scope>
    <source>
        <strain evidence="1">SP2T</strain>
    </source>
</reference>
<accession>A0A8E6B4H3</accession>
<name>A0A8E6B4H3_9BACT</name>
<protein>
    <submittedName>
        <fullName evidence="1">Uncharacterized protein</fullName>
    </submittedName>
</protein>
<dbReference type="RefSeq" id="WP_213495155.1">
    <property type="nucleotide sequence ID" value="NZ_CP074694.1"/>
</dbReference>
<proteinExistence type="predicted"/>
<dbReference type="EMBL" id="CP074694">
    <property type="protein sequence ID" value="QVL31274.1"/>
    <property type="molecule type" value="Genomic_DNA"/>
</dbReference>